<gene>
    <name evidence="3" type="primary">Aste57867_16111</name>
    <name evidence="2" type="ORF">As57867_016055</name>
    <name evidence="3" type="ORF">ASTE57867_16111</name>
</gene>
<dbReference type="InterPro" id="IPR001509">
    <property type="entry name" value="Epimerase_deHydtase"/>
</dbReference>
<dbReference type="Gene3D" id="3.40.50.720">
    <property type="entry name" value="NAD(P)-binding Rossmann-like Domain"/>
    <property type="match status" value="1"/>
</dbReference>
<sequence length="331" mass="35851">MPKTAFLTGATGFLGQNILDVLLQDGQWTVIAFVRASSNTTTLASRDGVRCVVGNLRDSDSIAAVMPEGVDAVIHAAANLSMWWPQDAAQWQDNVNGTKAMCDAALVKHAKRFVFVSSIASYGFDHGAYTEDLPQDGHVSPIHYARSKYAAEQHVRAAIKDGLQAVIVNPAHIVGPHDKSNWGRMFIMIAQNKLDGIPPGSGSFAYGPYVADAIVKIASGDCGRIGHNYLLGGANVTFQELLVAASTILGKQETRAPLPTWLIFLLGWVYDWYAYLVTGVEPPITAAIAHVITTKYTVDGTKAKTELGYKTRSLGEMLEPSIAWLRDQHLI</sequence>
<dbReference type="EMBL" id="VJMH01005802">
    <property type="protein sequence ID" value="KAF0692865.1"/>
    <property type="molecule type" value="Genomic_DNA"/>
</dbReference>
<evidence type="ECO:0000313" key="3">
    <source>
        <dbReference type="EMBL" id="VFT92894.1"/>
    </source>
</evidence>
<proteinExistence type="predicted"/>
<dbReference type="PANTHER" id="PTHR48079:SF6">
    <property type="entry name" value="NAD(P)-BINDING DOMAIN-CONTAINING PROTEIN-RELATED"/>
    <property type="match status" value="1"/>
</dbReference>
<dbReference type="SUPFAM" id="SSF51735">
    <property type="entry name" value="NAD(P)-binding Rossmann-fold domains"/>
    <property type="match status" value="1"/>
</dbReference>
<name>A0A485L5Q7_9STRA</name>
<feature type="domain" description="NAD-dependent epimerase/dehydratase" evidence="1">
    <location>
        <begin position="6"/>
        <end position="193"/>
    </location>
</feature>
<dbReference type="GO" id="GO:0004029">
    <property type="term" value="F:aldehyde dehydrogenase (NAD+) activity"/>
    <property type="evidence" value="ECO:0007669"/>
    <property type="project" value="TreeGrafter"/>
</dbReference>
<dbReference type="GO" id="GO:0005737">
    <property type="term" value="C:cytoplasm"/>
    <property type="evidence" value="ECO:0007669"/>
    <property type="project" value="TreeGrafter"/>
</dbReference>
<evidence type="ECO:0000313" key="4">
    <source>
        <dbReference type="Proteomes" id="UP000332933"/>
    </source>
</evidence>
<evidence type="ECO:0000313" key="2">
    <source>
        <dbReference type="EMBL" id="KAF0692865.1"/>
    </source>
</evidence>
<dbReference type="EMBL" id="CAADRA010005823">
    <property type="protein sequence ID" value="VFT92894.1"/>
    <property type="molecule type" value="Genomic_DNA"/>
</dbReference>
<accession>A0A485L5Q7</accession>
<dbReference type="PANTHER" id="PTHR48079">
    <property type="entry name" value="PROTEIN YEEZ"/>
    <property type="match status" value="1"/>
</dbReference>
<reference evidence="2" key="2">
    <citation type="submission" date="2019-06" db="EMBL/GenBank/DDBJ databases">
        <title>Genomics analysis of Aphanomyces spp. identifies a new class of oomycete effector associated with host adaptation.</title>
        <authorList>
            <person name="Gaulin E."/>
        </authorList>
    </citation>
    <scope>NUCLEOTIDE SEQUENCE</scope>
    <source>
        <strain evidence="2">CBS 578.67</strain>
    </source>
</reference>
<protein>
    <submittedName>
        <fullName evidence="3">Aste57867_16111 protein</fullName>
    </submittedName>
</protein>
<dbReference type="Proteomes" id="UP000332933">
    <property type="component" value="Unassembled WGS sequence"/>
</dbReference>
<dbReference type="Pfam" id="PF01370">
    <property type="entry name" value="Epimerase"/>
    <property type="match status" value="1"/>
</dbReference>
<evidence type="ECO:0000259" key="1">
    <source>
        <dbReference type="Pfam" id="PF01370"/>
    </source>
</evidence>
<organism evidence="3 4">
    <name type="scientific">Aphanomyces stellatus</name>
    <dbReference type="NCBI Taxonomy" id="120398"/>
    <lineage>
        <taxon>Eukaryota</taxon>
        <taxon>Sar</taxon>
        <taxon>Stramenopiles</taxon>
        <taxon>Oomycota</taxon>
        <taxon>Saprolegniomycetes</taxon>
        <taxon>Saprolegniales</taxon>
        <taxon>Verrucalvaceae</taxon>
        <taxon>Aphanomyces</taxon>
    </lineage>
</organism>
<reference evidence="3 4" key="1">
    <citation type="submission" date="2019-03" db="EMBL/GenBank/DDBJ databases">
        <authorList>
            <person name="Gaulin E."/>
            <person name="Dumas B."/>
        </authorList>
    </citation>
    <scope>NUCLEOTIDE SEQUENCE [LARGE SCALE GENOMIC DNA]</scope>
    <source>
        <strain evidence="3">CBS 568.67</strain>
    </source>
</reference>
<dbReference type="InterPro" id="IPR036291">
    <property type="entry name" value="NAD(P)-bd_dom_sf"/>
</dbReference>
<dbReference type="AlphaFoldDB" id="A0A485L5Q7"/>
<dbReference type="InterPro" id="IPR051783">
    <property type="entry name" value="NAD(P)-dependent_oxidoreduct"/>
</dbReference>
<dbReference type="OrthoDB" id="66400at2759"/>
<keyword evidence="4" id="KW-1185">Reference proteome</keyword>